<reference evidence="9 11" key="3">
    <citation type="submission" date="2016-12" db="EMBL/GenBank/DDBJ databases">
        <title>The new phylogeny of genus Mycobacterium.</title>
        <authorList>
            <person name="Tortoli E."/>
            <person name="Trovato A."/>
            <person name="Cirillo D.M."/>
        </authorList>
    </citation>
    <scope>NUCLEOTIDE SEQUENCE [LARGE SCALE GENOMIC DNA]</scope>
    <source>
        <strain evidence="9 11">DSM 44942</strain>
    </source>
</reference>
<dbReference type="EMBL" id="LASW01000021">
    <property type="protein sequence ID" value="KKB99957.1"/>
    <property type="molecule type" value="Genomic_DNA"/>
</dbReference>
<dbReference type="HAMAP" id="MF_00265">
    <property type="entry name" value="VapC_Nob1"/>
    <property type="match status" value="1"/>
</dbReference>
<dbReference type="STRING" id="342002.BST15_14040"/>
<feature type="binding site" evidence="6">
    <location>
        <position position="102"/>
    </location>
    <ligand>
        <name>Mg(2+)</name>
        <dbReference type="ChEBI" id="CHEBI:18420"/>
    </ligand>
</feature>
<dbReference type="RefSeq" id="WP_012394840.1">
    <property type="nucleotide sequence ID" value="NZ_JACKUJ010000045.1"/>
</dbReference>
<dbReference type="CDD" id="cd09874">
    <property type="entry name" value="PIN_MT3492-like"/>
    <property type="match status" value="1"/>
</dbReference>
<dbReference type="InterPro" id="IPR002716">
    <property type="entry name" value="PIN_dom"/>
</dbReference>
<accession>A0A0F5N111</accession>
<dbReference type="EMBL" id="MVHH01000030">
    <property type="protein sequence ID" value="OQZ95547.1"/>
    <property type="molecule type" value="Genomic_DNA"/>
</dbReference>
<gene>
    <name evidence="6" type="primary">vapC</name>
    <name evidence="9" type="ORF">BST15_14040</name>
    <name evidence="8" type="ORF">WR43_07235</name>
</gene>
<reference evidence="8" key="2">
    <citation type="submission" date="2015-04" db="EMBL/GenBank/DDBJ databases">
        <title>Genome sequence of Mycobacterium arupense strain GUC1.</title>
        <authorList>
            <person name="Greninger A.L."/>
            <person name="Cunningham G."/>
            <person name="Chiu C.Y."/>
            <person name="Miller S."/>
        </authorList>
    </citation>
    <scope>NUCLEOTIDE SEQUENCE</scope>
    <source>
        <strain evidence="8">GUC1</strain>
    </source>
</reference>
<dbReference type="Proteomes" id="UP000034416">
    <property type="component" value="Unassembled WGS sequence"/>
</dbReference>
<feature type="binding site" evidence="6">
    <location>
        <position position="7"/>
    </location>
    <ligand>
        <name>Mg(2+)</name>
        <dbReference type="ChEBI" id="CHEBI:18420"/>
    </ligand>
</feature>
<reference evidence="10" key="1">
    <citation type="submission" date="2015-04" db="EMBL/GenBank/DDBJ databases">
        <title>Genome sequence of Mycobacterium arupense GUC1.</title>
        <authorList>
            <person name="Greninger A.L."/>
            <person name="Cunningham G."/>
            <person name="Chiu C.Y."/>
            <person name="Miller S."/>
        </authorList>
    </citation>
    <scope>NUCLEOTIDE SEQUENCE [LARGE SCALE GENOMIC DNA]</scope>
    <source>
        <strain evidence="10">GUC1</strain>
    </source>
</reference>
<keyword evidence="4 6" id="KW-0378">Hydrolase</keyword>
<keyword evidence="6" id="KW-0800">Toxin</keyword>
<evidence type="ECO:0000256" key="5">
    <source>
        <dbReference type="ARBA" id="ARBA00022842"/>
    </source>
</evidence>
<dbReference type="GeneID" id="98802475"/>
<keyword evidence="3 6" id="KW-0479">Metal-binding</keyword>
<dbReference type="OrthoDB" id="1525146at2"/>
<keyword evidence="11" id="KW-1185">Reference proteome</keyword>
<keyword evidence="2 6" id="KW-0540">Nuclease</keyword>
<dbReference type="GO" id="GO:0004540">
    <property type="term" value="F:RNA nuclease activity"/>
    <property type="evidence" value="ECO:0007669"/>
    <property type="project" value="InterPro"/>
</dbReference>
<evidence type="ECO:0000313" key="9">
    <source>
        <dbReference type="EMBL" id="OQZ95547.1"/>
    </source>
</evidence>
<keyword evidence="5 6" id="KW-0460">Magnesium</keyword>
<organism evidence="8 10">
    <name type="scientific">Mycolicibacter arupensis</name>
    <dbReference type="NCBI Taxonomy" id="342002"/>
    <lineage>
        <taxon>Bacteria</taxon>
        <taxon>Bacillati</taxon>
        <taxon>Actinomycetota</taxon>
        <taxon>Actinomycetes</taxon>
        <taxon>Mycobacteriales</taxon>
        <taxon>Mycobacteriaceae</taxon>
        <taxon>Mycolicibacter</taxon>
    </lineage>
</organism>
<evidence type="ECO:0000256" key="2">
    <source>
        <dbReference type="ARBA" id="ARBA00022722"/>
    </source>
</evidence>
<dbReference type="Pfam" id="PF01850">
    <property type="entry name" value="PIN"/>
    <property type="match status" value="1"/>
</dbReference>
<dbReference type="InterPro" id="IPR029060">
    <property type="entry name" value="PIN-like_dom_sf"/>
</dbReference>
<dbReference type="EC" id="3.1.-.-" evidence="6"/>
<dbReference type="PATRIC" id="fig|342002.3.peg.2333"/>
<evidence type="ECO:0000256" key="4">
    <source>
        <dbReference type="ARBA" id="ARBA00022801"/>
    </source>
</evidence>
<dbReference type="SUPFAM" id="SSF88723">
    <property type="entry name" value="PIN domain-like"/>
    <property type="match status" value="1"/>
</dbReference>
<comment type="function">
    <text evidence="6">Toxic component of a toxin-antitoxin (TA) system. An RNase.</text>
</comment>
<protein>
    <recommendedName>
        <fullName evidence="6">Ribonuclease VapC</fullName>
        <shortName evidence="6">RNase VapC</shortName>
        <ecNumber evidence="6">3.1.-.-</ecNumber>
    </recommendedName>
    <alternativeName>
        <fullName evidence="6">Toxin VapC</fullName>
    </alternativeName>
</protein>
<evidence type="ECO:0000313" key="11">
    <source>
        <dbReference type="Proteomes" id="UP000192327"/>
    </source>
</evidence>
<feature type="domain" description="PIN" evidence="7">
    <location>
        <begin position="4"/>
        <end position="115"/>
    </location>
</feature>
<evidence type="ECO:0000313" key="10">
    <source>
        <dbReference type="Proteomes" id="UP000034416"/>
    </source>
</evidence>
<dbReference type="GO" id="GO:0000287">
    <property type="term" value="F:magnesium ion binding"/>
    <property type="evidence" value="ECO:0007669"/>
    <property type="project" value="UniProtKB-UniRule"/>
</dbReference>
<dbReference type="InterPro" id="IPR022907">
    <property type="entry name" value="VapC_family"/>
</dbReference>
<comment type="caution">
    <text evidence="8">The sequence shown here is derived from an EMBL/GenBank/DDBJ whole genome shotgun (WGS) entry which is preliminary data.</text>
</comment>
<comment type="cofactor">
    <cofactor evidence="6">
        <name>Mg(2+)</name>
        <dbReference type="ChEBI" id="CHEBI:18420"/>
    </cofactor>
</comment>
<comment type="similarity">
    <text evidence="6">Belongs to the PINc/VapC protein family.</text>
</comment>
<keyword evidence="1 6" id="KW-1277">Toxin-antitoxin system</keyword>
<evidence type="ECO:0000256" key="1">
    <source>
        <dbReference type="ARBA" id="ARBA00022649"/>
    </source>
</evidence>
<proteinExistence type="inferred from homology"/>
<dbReference type="GO" id="GO:0016787">
    <property type="term" value="F:hydrolase activity"/>
    <property type="evidence" value="ECO:0007669"/>
    <property type="project" value="UniProtKB-KW"/>
</dbReference>
<dbReference type="GO" id="GO:0090729">
    <property type="term" value="F:toxin activity"/>
    <property type="evidence" value="ECO:0007669"/>
    <property type="project" value="UniProtKB-KW"/>
</dbReference>
<name>A0A0F5N111_9MYCO</name>
<dbReference type="Gene3D" id="3.40.50.1010">
    <property type="entry name" value="5'-nuclease"/>
    <property type="match status" value="1"/>
</dbReference>
<evidence type="ECO:0000313" key="8">
    <source>
        <dbReference type="EMBL" id="KKB99957.1"/>
    </source>
</evidence>
<sequence length="144" mass="15313">MPLVYFDASAFVKLLTTETGSSLASALWDGCDAALSSRLAYPEVRAALAAAARNHDLTESELADAERDWEDFWAATRPIELTATVEQHAGRLARAHALREADAVHLASALAVGEPGLIVAVWDRRLHAGAQAAGCRLAPAQLDP</sequence>
<dbReference type="Proteomes" id="UP000192327">
    <property type="component" value="Unassembled WGS sequence"/>
</dbReference>
<dbReference type="AlphaFoldDB" id="A0A0F5N111"/>
<evidence type="ECO:0000259" key="7">
    <source>
        <dbReference type="Pfam" id="PF01850"/>
    </source>
</evidence>
<evidence type="ECO:0000256" key="6">
    <source>
        <dbReference type="HAMAP-Rule" id="MF_00265"/>
    </source>
</evidence>
<evidence type="ECO:0000256" key="3">
    <source>
        <dbReference type="ARBA" id="ARBA00022723"/>
    </source>
</evidence>